<keyword evidence="2" id="KW-1185">Reference proteome</keyword>
<accession>A0A1C0YHB0</accession>
<dbReference type="OrthoDB" id="2351239at2"/>
<dbReference type="RefSeq" id="WP_066466134.1">
    <property type="nucleotide sequence ID" value="NZ_MATO01000063.1"/>
</dbReference>
<dbReference type="AlphaFoldDB" id="A0A1C0YHB0"/>
<gene>
    <name evidence="1" type="ORF">A6K76_14620</name>
</gene>
<dbReference type="InterPro" id="IPR009776">
    <property type="entry name" value="Spore_0_M"/>
</dbReference>
<organism evidence="1 2">
    <name type="scientific">Caryophanon latum</name>
    <dbReference type="NCBI Taxonomy" id="33977"/>
    <lineage>
        <taxon>Bacteria</taxon>
        <taxon>Bacillati</taxon>
        <taxon>Bacillota</taxon>
        <taxon>Bacilli</taxon>
        <taxon>Bacillales</taxon>
        <taxon>Caryophanaceae</taxon>
        <taxon>Caryophanon</taxon>
    </lineage>
</organism>
<evidence type="ECO:0000313" key="2">
    <source>
        <dbReference type="Proteomes" id="UP000093482"/>
    </source>
</evidence>
<evidence type="ECO:0000313" key="1">
    <source>
        <dbReference type="EMBL" id="OCS86578.1"/>
    </source>
</evidence>
<comment type="caution">
    <text evidence="1">The sequence shown here is derived from an EMBL/GenBank/DDBJ whole genome shotgun (WGS) entry which is preliminary data.</text>
</comment>
<dbReference type="Proteomes" id="UP000093482">
    <property type="component" value="Unassembled WGS sequence"/>
</dbReference>
<dbReference type="Pfam" id="PF07070">
    <property type="entry name" value="Spo0M"/>
    <property type="match status" value="1"/>
</dbReference>
<dbReference type="EMBL" id="MATO01000063">
    <property type="protein sequence ID" value="OCS86578.1"/>
    <property type="molecule type" value="Genomic_DNA"/>
</dbReference>
<dbReference type="PANTHER" id="PTHR40053">
    <property type="entry name" value="SPORULATION-CONTROL PROTEIN SPO0M"/>
    <property type="match status" value="1"/>
</dbReference>
<sequence length="256" mass="28591">MSFFKKALASFGVGAAKVDTILDRSNVRVGDTITGRVEIVGGDVAQTIDAISLVLYTSYTKELNDTKYEEDVVLENLRISDAFTVEAGEKKSLPFSFELPYETPITMGKTRVWVHTGLDIAMAIDPTDKDYISVEPTPLATEILNVVQALGFRLREVGCEAAAPVYRKRYPFVQEFEFVPTSGEFRGKLDEFEVMFLSQSAHSAELLLQIDRKVRGLSSLFAEALDLDESFVRLTLTTADIPQLQQKLTQIIRQHV</sequence>
<proteinExistence type="predicted"/>
<reference evidence="1 2" key="1">
    <citation type="submission" date="2016-07" db="EMBL/GenBank/DDBJ databases">
        <title>Caryophanon latum genome sequencing.</title>
        <authorList>
            <person name="Verma A."/>
            <person name="Pal Y."/>
            <person name="Krishnamurthi S."/>
        </authorList>
    </citation>
    <scope>NUCLEOTIDE SEQUENCE [LARGE SCALE GENOMIC DNA]</scope>
    <source>
        <strain evidence="1 2">DSM 14151</strain>
    </source>
</reference>
<protein>
    <submittedName>
        <fullName evidence="1">Sporulation protein SpoOM</fullName>
    </submittedName>
</protein>
<name>A0A1C0YHB0_9BACL</name>
<dbReference type="PANTHER" id="PTHR40053:SF1">
    <property type="entry name" value="SPORULATION-CONTROL PROTEIN SPO0M"/>
    <property type="match status" value="1"/>
</dbReference>